<dbReference type="KEGG" id="ssun:H9Q77_15920"/>
<evidence type="ECO:0000313" key="1">
    <source>
        <dbReference type="EMBL" id="QNM02499.1"/>
    </source>
</evidence>
<proteinExistence type="predicted"/>
<keyword evidence="2" id="KW-1185">Reference proteome</keyword>
<protein>
    <submittedName>
        <fullName evidence="1">PD-(D/E)XK nuclease family transposase</fullName>
    </submittedName>
</protein>
<dbReference type="EMBL" id="CP060633">
    <property type="protein sequence ID" value="QNM02499.1"/>
    <property type="molecule type" value="Genomic_DNA"/>
</dbReference>
<dbReference type="Pfam" id="PF12784">
    <property type="entry name" value="PDDEXK_2"/>
    <property type="match status" value="1"/>
</dbReference>
<accession>A0A7G9FVB7</accession>
<dbReference type="Proteomes" id="UP000515981">
    <property type="component" value="Chromosome"/>
</dbReference>
<evidence type="ECO:0000313" key="2">
    <source>
        <dbReference type="Proteomes" id="UP000515981"/>
    </source>
</evidence>
<dbReference type="AlphaFoldDB" id="A0A7G9FVB7"/>
<sequence>MAEDKNSKVTQNQDRINKLIDELTLFDDDLMSRVFDKNIEATELLLRIILERKIKVISVNGQEEMKSAAVGGRNITLDVHALDENGEKMDIEVQGNSEGAHVRRARYHSSVLDSRMLKEGQEFKEIKDSYVIFIYKHDKFQKGLPLYHIDRYVRETNELFKDGSHIIYVNGNYKGDDEIGHLMQDFHQTDPDNMHYKELSQGVRHFKEAEEGRDTMCEAVQEYAKEYASECLKTEKAELVENFMKNMNLTLEQALDAAGIHGEEREAIIQLLQKQ</sequence>
<gene>
    <name evidence="1" type="ORF">H9Q77_15920</name>
</gene>
<organism evidence="1 2">
    <name type="scientific">Simiaoa sunii</name>
    <dbReference type="NCBI Taxonomy" id="2763672"/>
    <lineage>
        <taxon>Bacteria</taxon>
        <taxon>Bacillati</taxon>
        <taxon>Bacillota</taxon>
        <taxon>Clostridia</taxon>
        <taxon>Lachnospirales</taxon>
        <taxon>Lachnospiraceae</taxon>
        <taxon>Simiaoa</taxon>
    </lineage>
</organism>
<dbReference type="RefSeq" id="WP_249326211.1">
    <property type="nucleotide sequence ID" value="NZ_CP060633.1"/>
</dbReference>
<reference evidence="1 2" key="1">
    <citation type="submission" date="2020-08" db="EMBL/GenBank/DDBJ databases">
        <authorList>
            <person name="Liu C."/>
            <person name="Sun Q."/>
        </authorList>
    </citation>
    <scope>NUCLEOTIDE SEQUENCE [LARGE SCALE GENOMIC DNA]</scope>
    <source>
        <strain evidence="1 2">NSJ-8</strain>
    </source>
</reference>
<name>A0A7G9FVB7_9FIRM</name>